<evidence type="ECO:0000313" key="2">
    <source>
        <dbReference type="EMBL" id="PJF31693.1"/>
    </source>
</evidence>
<evidence type="ECO:0000313" key="3">
    <source>
        <dbReference type="Proteomes" id="UP000228921"/>
    </source>
</evidence>
<dbReference type="EMBL" id="PGTK01000002">
    <property type="protein sequence ID" value="PJF31693.1"/>
    <property type="molecule type" value="Genomic_DNA"/>
</dbReference>
<sequence length="380" mass="41524">MTVSIWQADGTQPLYETDVLVIGAGLVGCTAAYFSRQAGRDVVITDARDIALGASGRNAGFMITGLDLYYHQAIAHYGHAVARELWSLSGRTVRYWRQFAQGGDVPLRECGVLLLAESAAEAADLEQAARALNADGIPIDFHSRDPLGRGYHAAIFQPFDGMVQPVALTQAICAQSGAPLIPNNEVYAIEQLAPERVLVESRLYRFQARKVLLCTNAYSPLLEPYFVGKVIPTRGQVFVTAPLPQPVLETCGYSNYGYMYFRQTFDGRFLLGGARHLFKAQEWDTYDERVTEPVQVALEMYLHHYFPEVNVPIERRWAGIMGFSRDGLPLVGCLPDKPDVGFAVGFTGHGLSFGAAAAERAVDHLLNGAPIGALDAARLG</sequence>
<dbReference type="Gene3D" id="3.50.50.60">
    <property type="entry name" value="FAD/NAD(P)-binding domain"/>
    <property type="match status" value="1"/>
</dbReference>
<dbReference type="Proteomes" id="UP000228921">
    <property type="component" value="Unassembled WGS sequence"/>
</dbReference>
<dbReference type="InterPro" id="IPR036188">
    <property type="entry name" value="FAD/NAD-bd_sf"/>
</dbReference>
<dbReference type="PANTHER" id="PTHR13847">
    <property type="entry name" value="SARCOSINE DEHYDROGENASE-RELATED"/>
    <property type="match status" value="1"/>
</dbReference>
<dbReference type="GO" id="GO:0005737">
    <property type="term" value="C:cytoplasm"/>
    <property type="evidence" value="ECO:0007669"/>
    <property type="project" value="TreeGrafter"/>
</dbReference>
<dbReference type="SUPFAM" id="SSF51905">
    <property type="entry name" value="FAD/NAD(P)-binding domain"/>
    <property type="match status" value="1"/>
</dbReference>
<feature type="domain" description="FAD dependent oxidoreductase" evidence="1">
    <location>
        <begin position="18"/>
        <end position="362"/>
    </location>
</feature>
<dbReference type="SUPFAM" id="SSF54373">
    <property type="entry name" value="FAD-linked reductases, C-terminal domain"/>
    <property type="match status" value="1"/>
</dbReference>
<evidence type="ECO:0000259" key="1">
    <source>
        <dbReference type="Pfam" id="PF01266"/>
    </source>
</evidence>
<accession>A0A2M8P2B4</accession>
<gene>
    <name evidence="2" type="ORF">CUN51_01775</name>
</gene>
<organism evidence="2 3">
    <name type="scientific">Candidatus Thermofonsia Clade 1 bacterium</name>
    <dbReference type="NCBI Taxonomy" id="2364210"/>
    <lineage>
        <taxon>Bacteria</taxon>
        <taxon>Bacillati</taxon>
        <taxon>Chloroflexota</taxon>
        <taxon>Candidatus Thermofontia</taxon>
        <taxon>Candidatus Thermofonsia Clade 1</taxon>
    </lineage>
</organism>
<comment type="caution">
    <text evidence="2">The sequence shown here is derived from an EMBL/GenBank/DDBJ whole genome shotgun (WGS) entry which is preliminary data.</text>
</comment>
<name>A0A2M8P2B4_9CHLR</name>
<dbReference type="Pfam" id="PF01266">
    <property type="entry name" value="DAO"/>
    <property type="match status" value="1"/>
</dbReference>
<dbReference type="InterPro" id="IPR006076">
    <property type="entry name" value="FAD-dep_OxRdtase"/>
</dbReference>
<proteinExistence type="predicted"/>
<reference evidence="2 3" key="1">
    <citation type="submission" date="2017-11" db="EMBL/GenBank/DDBJ databases">
        <title>Evolution of Phototrophy in the Chloroflexi Phylum Driven by Horizontal Gene Transfer.</title>
        <authorList>
            <person name="Ward L.M."/>
            <person name="Hemp J."/>
            <person name="Shih P.M."/>
            <person name="Mcglynn S.E."/>
            <person name="Fischer W."/>
        </authorList>
    </citation>
    <scope>NUCLEOTIDE SEQUENCE [LARGE SCALE GENOMIC DNA]</scope>
    <source>
        <strain evidence="2">CP2_2F</strain>
    </source>
</reference>
<dbReference type="AlphaFoldDB" id="A0A2M8P2B4"/>
<dbReference type="Gene3D" id="3.30.9.10">
    <property type="entry name" value="D-Amino Acid Oxidase, subunit A, domain 2"/>
    <property type="match status" value="1"/>
</dbReference>
<protein>
    <recommendedName>
        <fullName evidence="1">FAD dependent oxidoreductase domain-containing protein</fullName>
    </recommendedName>
</protein>